<proteinExistence type="predicted"/>
<name>A0A1V9XDU3_9ACAR</name>
<dbReference type="EMBL" id="MNPL01013776">
    <property type="protein sequence ID" value="OQR71704.1"/>
    <property type="molecule type" value="Genomic_DNA"/>
</dbReference>
<dbReference type="AlphaFoldDB" id="A0A1V9XDU3"/>
<sequence length="176" mass="19481">MPFPSFSVSMRHRDAKGRPVPLRPSCCLLGGWRFAGLPEFRLHTRAVAIGLSLVRASAHTQSLRLTLLERFDGNNIIGLGKPARLQGSQTPRPACRRHNTHATASGGVLLLFERSDILVSPVRAGDRLHRGIGCSPVFLHGLNFDYYRQVMPSKISSPASDLFFAGRNDIRFVVYC</sequence>
<dbReference type="InParanoid" id="A0A1V9XDU3"/>
<gene>
    <name evidence="1" type="ORF">BIW11_10834</name>
</gene>
<protein>
    <submittedName>
        <fullName evidence="1">Uncharacterized protein</fullName>
    </submittedName>
</protein>
<evidence type="ECO:0000313" key="2">
    <source>
        <dbReference type="Proteomes" id="UP000192247"/>
    </source>
</evidence>
<keyword evidence="2" id="KW-1185">Reference proteome</keyword>
<reference evidence="1 2" key="1">
    <citation type="journal article" date="2017" name="Gigascience">
        <title>Draft genome of the honey bee ectoparasitic mite, Tropilaelaps mercedesae, is shaped by the parasitic life history.</title>
        <authorList>
            <person name="Dong X."/>
            <person name="Armstrong S.D."/>
            <person name="Xia D."/>
            <person name="Makepeace B.L."/>
            <person name="Darby A.C."/>
            <person name="Kadowaki T."/>
        </authorList>
    </citation>
    <scope>NUCLEOTIDE SEQUENCE [LARGE SCALE GENOMIC DNA]</scope>
    <source>
        <strain evidence="1">Wuxi-XJTLU</strain>
    </source>
</reference>
<accession>A0A1V9XDU3</accession>
<organism evidence="1 2">
    <name type="scientific">Tropilaelaps mercedesae</name>
    <dbReference type="NCBI Taxonomy" id="418985"/>
    <lineage>
        <taxon>Eukaryota</taxon>
        <taxon>Metazoa</taxon>
        <taxon>Ecdysozoa</taxon>
        <taxon>Arthropoda</taxon>
        <taxon>Chelicerata</taxon>
        <taxon>Arachnida</taxon>
        <taxon>Acari</taxon>
        <taxon>Parasitiformes</taxon>
        <taxon>Mesostigmata</taxon>
        <taxon>Gamasina</taxon>
        <taxon>Dermanyssoidea</taxon>
        <taxon>Laelapidae</taxon>
        <taxon>Tropilaelaps</taxon>
    </lineage>
</organism>
<evidence type="ECO:0000313" key="1">
    <source>
        <dbReference type="EMBL" id="OQR71704.1"/>
    </source>
</evidence>
<comment type="caution">
    <text evidence="1">The sequence shown here is derived from an EMBL/GenBank/DDBJ whole genome shotgun (WGS) entry which is preliminary data.</text>
</comment>
<dbReference type="Proteomes" id="UP000192247">
    <property type="component" value="Unassembled WGS sequence"/>
</dbReference>